<keyword evidence="9" id="KW-0813">Transport</keyword>
<evidence type="ECO:0000256" key="9">
    <source>
        <dbReference type="RuleBase" id="RU369115"/>
    </source>
</evidence>
<evidence type="ECO:0000256" key="7">
    <source>
        <dbReference type="ARBA" id="ARBA00023136"/>
    </source>
</evidence>
<comment type="subcellular location">
    <subcellularLocation>
        <location evidence="1 9">Vacuole membrane</location>
        <topology evidence="1 9">Multi-pass membrane protein</topology>
    </subcellularLocation>
</comment>
<reference evidence="10" key="1">
    <citation type="submission" date="2023-12" db="EMBL/GenBank/DDBJ databases">
        <title>Genome assembly of Anisodus tanguticus.</title>
        <authorList>
            <person name="Wang Y.-J."/>
        </authorList>
    </citation>
    <scope>NUCLEOTIDE SEQUENCE</scope>
    <source>
        <strain evidence="10">KB-2021</strain>
        <tissue evidence="10">Leaf</tissue>
    </source>
</reference>
<name>A0AAE1UR57_9SOLA</name>
<dbReference type="Proteomes" id="UP001291623">
    <property type="component" value="Unassembled WGS sequence"/>
</dbReference>
<dbReference type="GO" id="GO:0005384">
    <property type="term" value="F:manganese ion transmembrane transporter activity"/>
    <property type="evidence" value="ECO:0007669"/>
    <property type="project" value="InterPro"/>
</dbReference>
<evidence type="ECO:0000256" key="3">
    <source>
        <dbReference type="ARBA" id="ARBA00022496"/>
    </source>
</evidence>
<dbReference type="GO" id="GO:0030026">
    <property type="term" value="P:intracellular manganese ion homeostasis"/>
    <property type="evidence" value="ECO:0007669"/>
    <property type="project" value="InterPro"/>
</dbReference>
<accession>A0AAE1UR57</accession>
<evidence type="ECO:0000256" key="4">
    <source>
        <dbReference type="ARBA" id="ARBA00022554"/>
    </source>
</evidence>
<keyword evidence="3" id="KW-0410">Iron transport</keyword>
<evidence type="ECO:0000256" key="8">
    <source>
        <dbReference type="ARBA" id="ARBA00044464"/>
    </source>
</evidence>
<evidence type="ECO:0000313" key="11">
    <source>
        <dbReference type="Proteomes" id="UP001291623"/>
    </source>
</evidence>
<dbReference type="PANTHER" id="PTHR31851">
    <property type="entry name" value="FE(2+)/MN(2+) TRANSPORTER PCL1"/>
    <property type="match status" value="1"/>
</dbReference>
<evidence type="ECO:0000256" key="1">
    <source>
        <dbReference type="ARBA" id="ARBA00004128"/>
    </source>
</evidence>
<feature type="transmembrane region" description="Helical" evidence="9">
    <location>
        <begin position="33"/>
        <end position="55"/>
    </location>
</feature>
<keyword evidence="7 9" id="KW-0472">Membrane</keyword>
<evidence type="ECO:0000313" key="10">
    <source>
        <dbReference type="EMBL" id="KAK4339982.1"/>
    </source>
</evidence>
<keyword evidence="6 9" id="KW-1133">Transmembrane helix</keyword>
<proteinExistence type="inferred from homology"/>
<evidence type="ECO:0000256" key="6">
    <source>
        <dbReference type="ARBA" id="ARBA00022989"/>
    </source>
</evidence>
<keyword evidence="11" id="KW-1185">Reference proteome</keyword>
<feature type="transmembrane region" description="Helical" evidence="9">
    <location>
        <begin position="90"/>
        <end position="113"/>
    </location>
</feature>
<dbReference type="Pfam" id="PF01988">
    <property type="entry name" value="VIT1"/>
    <property type="match status" value="1"/>
</dbReference>
<keyword evidence="3" id="KW-0408">Iron</keyword>
<comment type="similarity">
    <text evidence="2 9">Belongs to the CCC1 family.</text>
</comment>
<dbReference type="AlphaFoldDB" id="A0AAE1UR57"/>
<keyword evidence="9" id="KW-0406">Ion transport</keyword>
<comment type="caution">
    <text evidence="9">Lacks conserved residue(s) required for the propagation of feature annotation.</text>
</comment>
<keyword evidence="5 9" id="KW-0812">Transmembrane</keyword>
<sequence length="119" mass="12419">MAAQTKSKLPFLKTMVRKGRPLKRILTTLKEHTVASAIAFSLGGIVPILASAFIANHKVRLAVIVAAVSLTLVAFGGIGAFLGRSPMVKSCAIVLIGGWMAMAITFGLTKLIGSTGLEL</sequence>
<dbReference type="InterPro" id="IPR008217">
    <property type="entry name" value="Ccc1_fam"/>
</dbReference>
<protein>
    <recommendedName>
        <fullName evidence="9">Vacuolar iron transporter</fullName>
    </recommendedName>
</protein>
<evidence type="ECO:0000256" key="5">
    <source>
        <dbReference type="ARBA" id="ARBA00022692"/>
    </source>
</evidence>
<dbReference type="GO" id="GO:0140315">
    <property type="term" value="F:iron ion sequestering activity"/>
    <property type="evidence" value="ECO:0007669"/>
    <property type="project" value="UniProtKB-UniRule"/>
</dbReference>
<dbReference type="GO" id="GO:0005381">
    <property type="term" value="F:iron ion transmembrane transporter activity"/>
    <property type="evidence" value="ECO:0007669"/>
    <property type="project" value="UniProtKB-UniRule"/>
</dbReference>
<dbReference type="GO" id="GO:0005774">
    <property type="term" value="C:vacuolar membrane"/>
    <property type="evidence" value="ECO:0007669"/>
    <property type="project" value="UniProtKB-SubCell"/>
</dbReference>
<organism evidence="10 11">
    <name type="scientific">Anisodus tanguticus</name>
    <dbReference type="NCBI Taxonomy" id="243964"/>
    <lineage>
        <taxon>Eukaryota</taxon>
        <taxon>Viridiplantae</taxon>
        <taxon>Streptophyta</taxon>
        <taxon>Embryophyta</taxon>
        <taxon>Tracheophyta</taxon>
        <taxon>Spermatophyta</taxon>
        <taxon>Magnoliopsida</taxon>
        <taxon>eudicotyledons</taxon>
        <taxon>Gunneridae</taxon>
        <taxon>Pentapetalae</taxon>
        <taxon>asterids</taxon>
        <taxon>lamiids</taxon>
        <taxon>Solanales</taxon>
        <taxon>Solanaceae</taxon>
        <taxon>Solanoideae</taxon>
        <taxon>Hyoscyameae</taxon>
        <taxon>Anisodus</taxon>
    </lineage>
</organism>
<keyword evidence="4 9" id="KW-0926">Vacuole</keyword>
<gene>
    <name evidence="10" type="ORF">RND71_041444</name>
</gene>
<evidence type="ECO:0000256" key="2">
    <source>
        <dbReference type="ARBA" id="ARBA00007049"/>
    </source>
</evidence>
<comment type="catalytic activity">
    <reaction evidence="8">
        <text>Fe(2+)(in) = Fe(2+)(out)</text>
        <dbReference type="Rhea" id="RHEA:28486"/>
        <dbReference type="ChEBI" id="CHEBI:29033"/>
    </reaction>
    <physiologicalReaction direction="left-to-right" evidence="8">
        <dbReference type="Rhea" id="RHEA:28487"/>
    </physiologicalReaction>
</comment>
<comment type="function">
    <text evidence="9">Vacuolar Fe(2+) uptake transporter.</text>
</comment>
<feature type="transmembrane region" description="Helical" evidence="9">
    <location>
        <begin position="61"/>
        <end position="83"/>
    </location>
</feature>
<comment type="caution">
    <text evidence="10">The sequence shown here is derived from an EMBL/GenBank/DDBJ whole genome shotgun (WGS) entry which is preliminary data.</text>
</comment>
<dbReference type="EMBL" id="JAVYJV010000023">
    <property type="protein sequence ID" value="KAK4339982.1"/>
    <property type="molecule type" value="Genomic_DNA"/>
</dbReference>